<dbReference type="PANTHER" id="PTHR30330:SF3">
    <property type="entry name" value="TRANSCRIPTIONAL REGULATOR, LRP FAMILY"/>
    <property type="match status" value="1"/>
</dbReference>
<proteinExistence type="inferred from homology"/>
<feature type="transmembrane region" description="Helical" evidence="8">
    <location>
        <begin position="305"/>
        <end position="326"/>
    </location>
</feature>
<dbReference type="Gene3D" id="1.20.1740.10">
    <property type="entry name" value="Amino acid/polyamine transporter I"/>
    <property type="match status" value="1"/>
</dbReference>
<organism evidence="9">
    <name type="scientific">Clostridium botulinum B str. Osaka05</name>
    <dbReference type="NCBI Taxonomy" id="1407017"/>
    <lineage>
        <taxon>Bacteria</taxon>
        <taxon>Bacillati</taxon>
        <taxon>Bacillota</taxon>
        <taxon>Clostridia</taxon>
        <taxon>Eubacteriales</taxon>
        <taxon>Clostridiaceae</taxon>
        <taxon>Clostridium</taxon>
    </lineage>
</organism>
<dbReference type="HOGENOM" id="CLU_024867_1_2_9"/>
<evidence type="ECO:0000256" key="3">
    <source>
        <dbReference type="ARBA" id="ARBA00022448"/>
    </source>
</evidence>
<feature type="transmembrane region" description="Helical" evidence="8">
    <location>
        <begin position="20"/>
        <end position="43"/>
    </location>
</feature>
<feature type="transmembrane region" description="Helical" evidence="8">
    <location>
        <begin position="346"/>
        <end position="373"/>
    </location>
</feature>
<comment type="similarity">
    <text evidence="2 8">Belongs to the alanine or glycine:cation symporter (AGCS) (TC 2.A.25) family.</text>
</comment>
<dbReference type="Pfam" id="PF01235">
    <property type="entry name" value="Na_Ala_symp"/>
    <property type="match status" value="1"/>
</dbReference>
<evidence type="ECO:0000256" key="1">
    <source>
        <dbReference type="ARBA" id="ARBA00004651"/>
    </source>
</evidence>
<keyword evidence="7 8" id="KW-0472">Membrane</keyword>
<feature type="transmembrane region" description="Helical" evidence="8">
    <location>
        <begin position="237"/>
        <end position="260"/>
    </location>
</feature>
<protein>
    <submittedName>
        <fullName evidence="9">Sodium:alanine symporter family protein</fullName>
    </submittedName>
</protein>
<feature type="transmembrane region" description="Helical" evidence="8">
    <location>
        <begin position="409"/>
        <end position="430"/>
    </location>
</feature>
<evidence type="ECO:0000313" key="9">
    <source>
        <dbReference type="EMBL" id="GAE01616.1"/>
    </source>
</evidence>
<dbReference type="GO" id="GO:0005283">
    <property type="term" value="F:amino acid:sodium symporter activity"/>
    <property type="evidence" value="ECO:0007669"/>
    <property type="project" value="InterPro"/>
</dbReference>
<keyword evidence="5 8" id="KW-0812">Transmembrane</keyword>
<evidence type="ECO:0000256" key="4">
    <source>
        <dbReference type="ARBA" id="ARBA00022475"/>
    </source>
</evidence>
<dbReference type="EMBL" id="DF384213">
    <property type="protein sequence ID" value="GAE01616.1"/>
    <property type="molecule type" value="Genomic_DNA"/>
</dbReference>
<accession>A0A0S6U267</accession>
<keyword evidence="8" id="KW-0769">Symport</keyword>
<dbReference type="AlphaFoldDB" id="A0A0S6U267"/>
<feature type="transmembrane region" description="Helical" evidence="8">
    <location>
        <begin position="211"/>
        <end position="231"/>
    </location>
</feature>
<keyword evidence="6 8" id="KW-1133">Transmembrane helix</keyword>
<dbReference type="PRINTS" id="PR00175">
    <property type="entry name" value="NAALASMPORT"/>
</dbReference>
<keyword evidence="4 8" id="KW-1003">Cell membrane</keyword>
<evidence type="ECO:0000256" key="2">
    <source>
        <dbReference type="ARBA" id="ARBA00009261"/>
    </source>
</evidence>
<evidence type="ECO:0000256" key="7">
    <source>
        <dbReference type="ARBA" id="ARBA00023136"/>
    </source>
</evidence>
<evidence type="ECO:0000256" key="6">
    <source>
        <dbReference type="ARBA" id="ARBA00022989"/>
    </source>
</evidence>
<evidence type="ECO:0000256" key="8">
    <source>
        <dbReference type="RuleBase" id="RU363064"/>
    </source>
</evidence>
<dbReference type="PROSITE" id="PS00873">
    <property type="entry name" value="NA_ALANINE_SYMP"/>
    <property type="match status" value="1"/>
</dbReference>
<feature type="transmembrane region" description="Helical" evidence="8">
    <location>
        <begin position="178"/>
        <end position="199"/>
    </location>
</feature>
<feature type="transmembrane region" description="Helical" evidence="8">
    <location>
        <begin position="147"/>
        <end position="166"/>
    </location>
</feature>
<dbReference type="Proteomes" id="UP000054164">
    <property type="component" value="Unassembled WGS sequence"/>
</dbReference>
<dbReference type="PANTHER" id="PTHR30330">
    <property type="entry name" value="AGSS FAMILY TRANSPORTER, SODIUM-ALANINE"/>
    <property type="match status" value="1"/>
</dbReference>
<dbReference type="RefSeq" id="WP_030034240.1">
    <property type="nucleotide sequence ID" value="NZ_DF384213.1"/>
</dbReference>
<sequence>MQTFLDIISKISGWIWGPPMMILLVGGGIILTLTLGFVQFRYLPFILKQTFGRIFDKPEGEGTITPFQAVSSALASSVGAANIIGVPVAIAFGGPGAIFWMWVTAVIGQATKFSEIVLGIKYREKNENGEFVGGPVYYLKKGLKSPFLATMCSFAFMLEIIPSIATQSLSLCESAETIGIPKLTTGIIVTILVALVVYGGIQRIGQVTEKLVPLMALAFICCSLAIVFINIKELPHAFGLIFKGAFTPMAAAGGFGGSVITQSISRGIARGAYSNEAGMGSAPIAHSAAVTDHPVRQGFWGVFEVIVDTILICTMTALVVLTTGIWQKLPASRAASMPALAFQSVFGKSVGGAIVSFSLLLFVLSTIIVIVFYCEKQAEALFNPAFGKIIRFICLGAIIYGSFGSLESLFAILDVLLALVIIPNMIGVLAMRKEVKELKIAFFSDPKYYPPAGKKMNNKNNEKLANL</sequence>
<evidence type="ECO:0000256" key="5">
    <source>
        <dbReference type="ARBA" id="ARBA00022692"/>
    </source>
</evidence>
<gene>
    <name evidence="9" type="ORF">CBO05C_1306</name>
</gene>
<comment type="subcellular location">
    <subcellularLocation>
        <location evidence="1 8">Cell membrane</location>
        <topology evidence="1 8">Multi-pass membrane protein</topology>
    </subcellularLocation>
</comment>
<dbReference type="NCBIfam" id="TIGR00835">
    <property type="entry name" value="agcS"/>
    <property type="match status" value="1"/>
</dbReference>
<dbReference type="InterPro" id="IPR001463">
    <property type="entry name" value="Na/Ala_symport"/>
</dbReference>
<feature type="transmembrane region" description="Helical" evidence="8">
    <location>
        <begin position="385"/>
        <end position="403"/>
    </location>
</feature>
<dbReference type="GO" id="GO:0005886">
    <property type="term" value="C:plasma membrane"/>
    <property type="evidence" value="ECO:0007669"/>
    <property type="project" value="UniProtKB-SubCell"/>
</dbReference>
<keyword evidence="3 8" id="KW-0813">Transport</keyword>
<name>A0A0S6U267_CLOBO</name>
<reference evidence="9" key="1">
    <citation type="submission" date="2013-10" db="EMBL/GenBank/DDBJ databases">
        <title>Draft genome sequence of Clostridium botulinum type B strain Osaka05.</title>
        <authorList>
            <person name="Sakaguchi Y."/>
            <person name="Hosomi K."/>
            <person name="Uchiyama J."/>
            <person name="Ogura Y."/>
            <person name="Sakaguchi M."/>
            <person name="Kohda T."/>
            <person name="Mukamoto M."/>
            <person name="Misawa N."/>
            <person name="Matsuzaki S."/>
            <person name="Hayashi T."/>
            <person name="Kozaki S."/>
        </authorList>
    </citation>
    <scope>NUCLEOTIDE SEQUENCE</scope>
    <source>
        <strain evidence="9">Osaka05</strain>
    </source>
</reference>